<gene>
    <name evidence="2" type="ORF">DD237_004130</name>
    <name evidence="1" type="ORF">DD238_003435</name>
</gene>
<dbReference type="Proteomes" id="UP000286097">
    <property type="component" value="Unassembled WGS sequence"/>
</dbReference>
<organism evidence="1 3">
    <name type="scientific">Peronospora effusa</name>
    <dbReference type="NCBI Taxonomy" id="542832"/>
    <lineage>
        <taxon>Eukaryota</taxon>
        <taxon>Sar</taxon>
        <taxon>Stramenopiles</taxon>
        <taxon>Oomycota</taxon>
        <taxon>Peronosporomycetes</taxon>
        <taxon>Peronosporales</taxon>
        <taxon>Peronosporaceae</taxon>
        <taxon>Peronospora</taxon>
    </lineage>
</organism>
<accession>A0A3M6VP45</accession>
<dbReference type="EMBL" id="QLLG01000214">
    <property type="protein sequence ID" value="RMX66130.1"/>
    <property type="molecule type" value="Genomic_DNA"/>
</dbReference>
<evidence type="ECO:0000313" key="4">
    <source>
        <dbReference type="Proteomes" id="UP000286097"/>
    </source>
</evidence>
<dbReference type="InterPro" id="IPR023393">
    <property type="entry name" value="START-like_dom_sf"/>
</dbReference>
<dbReference type="EMBL" id="QKXF01000158">
    <property type="protein sequence ID" value="RQM15389.1"/>
    <property type="molecule type" value="Genomic_DNA"/>
</dbReference>
<dbReference type="PANTHER" id="PTHR13510:SF44">
    <property type="entry name" value="RABENOSYN-5"/>
    <property type="match status" value="1"/>
</dbReference>
<proteinExistence type="predicted"/>
<sequence>MRFPLPVGYFNNVQVSQSKCQEYKDMVRRRVSCMLAEEHRSKQRQAQQFPVVPHTEWKYLRRMDDLKVYQRRCRGRPRQDVAAEEEFPEAAIAVERGNPSMLVAGTVTGTIEDMLYGMSATTHEEMMTGFSITAPPHDAALLSVVERSTVEDPLRSAELLWVLTKVPFLNRRDVCFLKATGVGRDRKGKPYGYMVLHSVDLPECPPFDYHKTKVLRAKMFFSFLFRESSPGSVDVMGRGIFDLAGGDMLKLVLPHATAVVIKGILRSVSCGEAKKLTLLALRNDEERRKHKTISKKSVCSMCIRSNRRMFSGPRLCLCEVCGVTICTSCTIKHKRMFTGTKQPWREVMCCATCSQEAKSITGVYLGELEFVVVAEFYSKFRPISTCSSVNRSMVAATFSMPSSKASARQDVVDNSPDRSIGEATLLKSDPGKTSSSIGFTNSTIDDSCAESDLDLSFSSTLSDLNSGDYRPYSSAYYNSNVEWVEKLESVSADLLKEYAELGELTEETVSTEMHAWSEKSCTQDVGKHVKEINLVDPAVLLKLSRRPNMVEWMKGLQMSVEEAYIAAKANEEIMKKSMR</sequence>
<name>A0A3M6VP45_9STRA</name>
<keyword evidence="3" id="KW-1185">Reference proteome</keyword>
<reference evidence="3 4" key="1">
    <citation type="submission" date="2018-06" db="EMBL/GenBank/DDBJ databases">
        <title>Comparative genomics of downy mildews reveals potential adaptations to biotrophy.</title>
        <authorList>
            <person name="Fletcher K."/>
            <person name="Klosterman S.J."/>
            <person name="Derevnina L."/>
            <person name="Martin F."/>
            <person name="Koike S."/>
            <person name="Reyes Chin-Wo S."/>
            <person name="Mou B."/>
            <person name="Michelmore R."/>
        </authorList>
    </citation>
    <scope>NUCLEOTIDE SEQUENCE [LARGE SCALE GENOMIC DNA]</scope>
    <source>
        <strain evidence="2 4">R13</strain>
        <strain evidence="1 3">R14</strain>
    </source>
</reference>
<evidence type="ECO:0000313" key="2">
    <source>
        <dbReference type="EMBL" id="RQM15389.1"/>
    </source>
</evidence>
<dbReference type="VEuPathDB" id="FungiDB:DD237_004130"/>
<evidence type="ECO:0000313" key="3">
    <source>
        <dbReference type="Proteomes" id="UP000282087"/>
    </source>
</evidence>
<dbReference type="InterPro" id="IPR052727">
    <property type="entry name" value="Rab4/Rab5_effector"/>
</dbReference>
<dbReference type="Gene3D" id="3.30.530.20">
    <property type="match status" value="1"/>
</dbReference>
<evidence type="ECO:0000313" key="1">
    <source>
        <dbReference type="EMBL" id="RMX66130.1"/>
    </source>
</evidence>
<protein>
    <recommendedName>
        <fullName evidence="5">FYVE-type domain-containing protein</fullName>
    </recommendedName>
</protein>
<dbReference type="PANTHER" id="PTHR13510">
    <property type="entry name" value="FYVE-FINGER-CONTAINING RAB5 EFFECTOR PROTEIN RABENOSYN-5-RELATED"/>
    <property type="match status" value="1"/>
</dbReference>
<comment type="caution">
    <text evidence="1">The sequence shown here is derived from an EMBL/GenBank/DDBJ whole genome shotgun (WGS) entry which is preliminary data.</text>
</comment>
<dbReference type="Proteomes" id="UP000282087">
    <property type="component" value="Unassembled WGS sequence"/>
</dbReference>
<evidence type="ECO:0008006" key="5">
    <source>
        <dbReference type="Google" id="ProtNLM"/>
    </source>
</evidence>
<dbReference type="AlphaFoldDB" id="A0A3M6VP45"/>